<comment type="caution">
    <text evidence="2">The sequence shown here is derived from an EMBL/GenBank/DDBJ whole genome shotgun (WGS) entry which is preliminary data.</text>
</comment>
<reference evidence="2" key="1">
    <citation type="submission" date="2022-04" db="EMBL/GenBank/DDBJ databases">
        <title>A functionally conserved STORR gene fusion in Papaver species that diverged 16.8 million years ago.</title>
        <authorList>
            <person name="Catania T."/>
        </authorList>
    </citation>
    <scope>NUCLEOTIDE SEQUENCE</scope>
    <source>
        <strain evidence="2">S-188037</strain>
    </source>
</reference>
<accession>A0AAD4XHB6</accession>
<dbReference type="PANTHER" id="PTHR47578">
    <property type="entry name" value="THIOREDOXIN-LIKE PROTEIN CDSP32, CHLOROPLASTIC"/>
    <property type="match status" value="1"/>
</dbReference>
<gene>
    <name evidence="2" type="ORF">MKW98_014422</name>
</gene>
<name>A0AAD4XHB6_9MAGN</name>
<dbReference type="PANTHER" id="PTHR47578:SF1">
    <property type="entry name" value="THIOREDOXIN-LIKE PROTEIN CDSP32, CHLOROPLASTIC"/>
    <property type="match status" value="1"/>
</dbReference>
<dbReference type="InterPro" id="IPR044192">
    <property type="entry name" value="CDSP32"/>
</dbReference>
<dbReference type="AlphaFoldDB" id="A0AAD4XHB6"/>
<evidence type="ECO:0000259" key="1">
    <source>
        <dbReference type="PROSITE" id="PS51352"/>
    </source>
</evidence>
<dbReference type="EMBL" id="JAJJMB010009041">
    <property type="protein sequence ID" value="KAI3916961.1"/>
    <property type="molecule type" value="Genomic_DNA"/>
</dbReference>
<organism evidence="2 3">
    <name type="scientific">Papaver atlanticum</name>
    <dbReference type="NCBI Taxonomy" id="357466"/>
    <lineage>
        <taxon>Eukaryota</taxon>
        <taxon>Viridiplantae</taxon>
        <taxon>Streptophyta</taxon>
        <taxon>Embryophyta</taxon>
        <taxon>Tracheophyta</taxon>
        <taxon>Spermatophyta</taxon>
        <taxon>Magnoliopsida</taxon>
        <taxon>Ranunculales</taxon>
        <taxon>Papaveraceae</taxon>
        <taxon>Papaveroideae</taxon>
        <taxon>Papaver</taxon>
    </lineage>
</organism>
<dbReference type="Gene3D" id="3.40.30.10">
    <property type="entry name" value="Glutaredoxin"/>
    <property type="match status" value="2"/>
</dbReference>
<dbReference type="PROSITE" id="PS51352">
    <property type="entry name" value="THIOREDOXIN_2"/>
    <property type="match status" value="1"/>
</dbReference>
<dbReference type="SUPFAM" id="SSF52833">
    <property type="entry name" value="Thioredoxin-like"/>
    <property type="match status" value="2"/>
</dbReference>
<dbReference type="InterPro" id="IPR036249">
    <property type="entry name" value="Thioredoxin-like_sf"/>
</dbReference>
<protein>
    <recommendedName>
        <fullName evidence="1">Thioredoxin domain-containing protein</fullName>
    </recommendedName>
</protein>
<evidence type="ECO:0000313" key="3">
    <source>
        <dbReference type="Proteomes" id="UP001202328"/>
    </source>
</evidence>
<dbReference type="GO" id="GO:0016671">
    <property type="term" value="F:oxidoreductase activity, acting on a sulfur group of donors, disulfide as acceptor"/>
    <property type="evidence" value="ECO:0007669"/>
    <property type="project" value="InterPro"/>
</dbReference>
<dbReference type="Proteomes" id="UP001202328">
    <property type="component" value="Unassembled WGS sequence"/>
</dbReference>
<keyword evidence="3" id="KW-1185">Reference proteome</keyword>
<proteinExistence type="predicted"/>
<sequence>MAYTTTSRRFLFKQHFSTVNIYPFSSNNPFIFPTLLKPSPITKLQITHKKFITKAITTTKEGKCSNEKVQQVHNSKDFDVVLKTAGDKLVIVIFTASHGKHNRKIYSFMVDLSRRCNDVEFVIVTGDESDKTKALCEREKIEKIPHFIFYKSMEKIHEEEGIISPDELMRDVLYYGDNHSAVIQLHSKKDVENLIEEHRIDNKLIVIDIGLKHCGPCAKVYPTVLMLSRMMVDTVVFARMDGDENESCVQFLKDMEVVEAPTFMFLRDGIICGRYVGSRKVELIREIQKHRGVGVAF</sequence>
<feature type="domain" description="Thioredoxin" evidence="1">
    <location>
        <begin position="44"/>
        <end position="200"/>
    </location>
</feature>
<evidence type="ECO:0000313" key="2">
    <source>
        <dbReference type="EMBL" id="KAI3916961.1"/>
    </source>
</evidence>
<dbReference type="InterPro" id="IPR013766">
    <property type="entry name" value="Thioredoxin_domain"/>
</dbReference>
<dbReference type="Pfam" id="PF00085">
    <property type="entry name" value="Thioredoxin"/>
    <property type="match status" value="2"/>
</dbReference>